<dbReference type="InterPro" id="IPR010982">
    <property type="entry name" value="Lambda_DNA-bd_dom_sf"/>
</dbReference>
<proteinExistence type="predicted"/>
<sequence length="114" mass="12883">MITLRGIDPKMIANNLESSMLIHPGEMIKDEIESRGMTQKKLANMTGIAPSVLNEVLNGKRSVTTEYALLIEAALDIDADMWIGLQADYDKQKARNDKSFIKRLEEIRKYAVML</sequence>
<keyword evidence="4" id="KW-1185">Reference proteome</keyword>
<dbReference type="InterPro" id="IPR013430">
    <property type="entry name" value="Toxin_antidote_HigA"/>
</dbReference>
<accession>A0ABN6EM72</accession>
<dbReference type="Pfam" id="PF01381">
    <property type="entry name" value="HTH_3"/>
    <property type="match status" value="1"/>
</dbReference>
<organism evidence="3 4">
    <name type="scientific">Prevotella herbatica</name>
    <dbReference type="NCBI Taxonomy" id="2801997"/>
    <lineage>
        <taxon>Bacteria</taxon>
        <taxon>Pseudomonadati</taxon>
        <taxon>Bacteroidota</taxon>
        <taxon>Bacteroidia</taxon>
        <taxon>Bacteroidales</taxon>
        <taxon>Prevotellaceae</taxon>
        <taxon>Prevotella</taxon>
    </lineage>
</organism>
<dbReference type="PROSITE" id="PS50943">
    <property type="entry name" value="HTH_CROC1"/>
    <property type="match status" value="1"/>
</dbReference>
<dbReference type="CDD" id="cd00093">
    <property type="entry name" value="HTH_XRE"/>
    <property type="match status" value="1"/>
</dbReference>
<evidence type="ECO:0000259" key="2">
    <source>
        <dbReference type="PROSITE" id="PS50943"/>
    </source>
</evidence>
<dbReference type="SUPFAM" id="SSF47413">
    <property type="entry name" value="lambda repressor-like DNA-binding domains"/>
    <property type="match status" value="1"/>
</dbReference>
<dbReference type="SMART" id="SM00530">
    <property type="entry name" value="HTH_XRE"/>
    <property type="match status" value="1"/>
</dbReference>
<evidence type="ECO:0000256" key="1">
    <source>
        <dbReference type="ARBA" id="ARBA00023125"/>
    </source>
</evidence>
<dbReference type="RefSeq" id="WP_207153681.1">
    <property type="nucleotide sequence ID" value="NZ_AP024484.1"/>
</dbReference>
<feature type="domain" description="HTH cro/C1-type" evidence="2">
    <location>
        <begin position="28"/>
        <end position="82"/>
    </location>
</feature>
<dbReference type="NCBIfam" id="TIGR02607">
    <property type="entry name" value="antidote_HigA"/>
    <property type="match status" value="1"/>
</dbReference>
<dbReference type="EMBL" id="AP024484">
    <property type="protein sequence ID" value="BCS86089.1"/>
    <property type="molecule type" value="Genomic_DNA"/>
</dbReference>
<evidence type="ECO:0000313" key="4">
    <source>
        <dbReference type="Proteomes" id="UP001319045"/>
    </source>
</evidence>
<keyword evidence="1" id="KW-0238">DNA-binding</keyword>
<dbReference type="Proteomes" id="UP001319045">
    <property type="component" value="Chromosome"/>
</dbReference>
<name>A0ABN6EM72_9BACT</name>
<dbReference type="Gene3D" id="1.10.260.40">
    <property type="entry name" value="lambda repressor-like DNA-binding domains"/>
    <property type="match status" value="1"/>
</dbReference>
<gene>
    <name evidence="3" type="ORF">prwr041_19820</name>
</gene>
<protein>
    <recommendedName>
        <fullName evidence="2">HTH cro/C1-type domain-containing protein</fullName>
    </recommendedName>
</protein>
<dbReference type="PANTHER" id="PTHR36924">
    <property type="entry name" value="ANTITOXIN HIGA-1"/>
    <property type="match status" value="1"/>
</dbReference>
<evidence type="ECO:0000313" key="3">
    <source>
        <dbReference type="EMBL" id="BCS86089.1"/>
    </source>
</evidence>
<dbReference type="PANTHER" id="PTHR36924:SF1">
    <property type="entry name" value="ANTITOXIN HIGA-1"/>
    <property type="match status" value="1"/>
</dbReference>
<dbReference type="InterPro" id="IPR001387">
    <property type="entry name" value="Cro/C1-type_HTH"/>
</dbReference>
<reference evidence="3 4" key="1">
    <citation type="journal article" date="2022" name="Int. J. Syst. Evol. Microbiol.">
        <title>Prevotella herbatica sp. nov., a plant polysaccharide-decomposing anaerobic bacterium isolated from a methanogenic reactor.</title>
        <authorList>
            <person name="Uek A."/>
            <person name="Tonouchi A."/>
            <person name="Kaku N."/>
            <person name="Ueki K."/>
        </authorList>
    </citation>
    <scope>NUCLEOTIDE SEQUENCE [LARGE SCALE GENOMIC DNA]</scope>
    <source>
        <strain evidence="3 4">WR041</strain>
    </source>
</reference>